<dbReference type="EMBL" id="GG657971">
    <property type="protein sequence ID" value="EFS20634.1"/>
    <property type="molecule type" value="Genomic_DNA"/>
</dbReference>
<dbReference type="Proteomes" id="UP000002975">
    <property type="component" value="Unassembled WGS sequence"/>
</dbReference>
<proteinExistence type="predicted"/>
<reference evidence="1 2" key="1">
    <citation type="submission" date="2009-02" db="EMBL/GenBank/DDBJ databases">
        <title>The Genome Sequence of Fusobacterium sp. 3_1_5R.</title>
        <authorList>
            <consortium name="The Broad Institute Genome Sequencing Platform"/>
            <person name="Ward D."/>
            <person name="Young S.K."/>
            <person name="Kodira C.D."/>
            <person name="Zeng Q."/>
            <person name="Koehrsen M."/>
            <person name="Alvarado L."/>
            <person name="Berlin A."/>
            <person name="Borenstein D."/>
            <person name="Chen Z."/>
            <person name="Engels R."/>
            <person name="Freedman E."/>
            <person name="Gellesch M."/>
            <person name="Goldberg J."/>
            <person name="Griggs A."/>
            <person name="Gujja S."/>
            <person name="Heiman D."/>
            <person name="Hepburn T."/>
            <person name="Howarth C."/>
            <person name="Jen D."/>
            <person name="Larson L."/>
            <person name="Lewis B."/>
            <person name="Mehta T."/>
            <person name="Park D."/>
            <person name="Pearson M."/>
            <person name="Roberts A."/>
            <person name="Saif S."/>
            <person name="Shea T."/>
            <person name="Shenoy N."/>
            <person name="Sisk P."/>
            <person name="Stolte C."/>
            <person name="Sykes S."/>
            <person name="Walk T."/>
            <person name="White J."/>
            <person name="Yandava C."/>
            <person name="Allen-Vercoe E."/>
            <person name="Strauss J."/>
            <person name="Ambrose C."/>
            <person name="Lander E."/>
            <person name="Nusbaum C."/>
            <person name="Galagan J."/>
            <person name="Birren B."/>
        </authorList>
    </citation>
    <scope>NUCLEOTIDE SEQUENCE [LARGE SCALE GENOMIC DNA]</scope>
    <source>
        <strain evidence="1 2">3_1_5R</strain>
    </source>
</reference>
<accession>E5BEV3</accession>
<protein>
    <recommendedName>
        <fullName evidence="3">Helix-turn-helix domain-containing protein</fullName>
    </recommendedName>
</protein>
<sequence length="86" mass="10103">MGRRNYLLETEMTLKAKGLLALMLDLPGNYWASICILKKYCKESTQTIKKTLKELEEFGYLKIDKKIKKWEISVTPFPQEQECDVK</sequence>
<dbReference type="OrthoDB" id="82293at2"/>
<dbReference type="BioCyc" id="FSP469605-HMP:GTSP-132-MONOMER"/>
<gene>
    <name evidence="1" type="ORF">FSBG_00131</name>
</gene>
<dbReference type="HOGENOM" id="CLU_2493388_0_0_0"/>
<evidence type="ECO:0008006" key="3">
    <source>
        <dbReference type="Google" id="ProtNLM"/>
    </source>
</evidence>
<keyword evidence="2" id="KW-1185">Reference proteome</keyword>
<name>E5BEV3_9FUSO</name>
<evidence type="ECO:0000313" key="2">
    <source>
        <dbReference type="Proteomes" id="UP000002975"/>
    </source>
</evidence>
<dbReference type="RefSeq" id="WP_008800713.1">
    <property type="nucleotide sequence ID" value="NZ_GG657971.1"/>
</dbReference>
<dbReference type="AlphaFoldDB" id="E5BEV3"/>
<organism evidence="1 2">
    <name type="scientific">Fusobacterium gonidiaformans 3-1-5R</name>
    <dbReference type="NCBI Taxonomy" id="469605"/>
    <lineage>
        <taxon>Bacteria</taxon>
        <taxon>Fusobacteriati</taxon>
        <taxon>Fusobacteriota</taxon>
        <taxon>Fusobacteriia</taxon>
        <taxon>Fusobacteriales</taxon>
        <taxon>Fusobacteriaceae</taxon>
        <taxon>Fusobacterium</taxon>
    </lineage>
</organism>
<dbReference type="Pfam" id="PF13730">
    <property type="entry name" value="HTH_36"/>
    <property type="match status" value="1"/>
</dbReference>
<evidence type="ECO:0000313" key="1">
    <source>
        <dbReference type="EMBL" id="EFS20634.1"/>
    </source>
</evidence>